<organism evidence="1 2">
    <name type="scientific">Rhodnius prolixus</name>
    <name type="common">Triatomid bug</name>
    <dbReference type="NCBI Taxonomy" id="13249"/>
    <lineage>
        <taxon>Eukaryota</taxon>
        <taxon>Metazoa</taxon>
        <taxon>Ecdysozoa</taxon>
        <taxon>Arthropoda</taxon>
        <taxon>Hexapoda</taxon>
        <taxon>Insecta</taxon>
        <taxon>Pterygota</taxon>
        <taxon>Neoptera</taxon>
        <taxon>Paraneoptera</taxon>
        <taxon>Hemiptera</taxon>
        <taxon>Heteroptera</taxon>
        <taxon>Panheteroptera</taxon>
        <taxon>Cimicomorpha</taxon>
        <taxon>Reduviidae</taxon>
        <taxon>Triatominae</taxon>
        <taxon>Rhodnius</taxon>
    </lineage>
</organism>
<dbReference type="STRING" id="13249.T1I0U6"/>
<dbReference type="EnsemblMetazoa" id="RPRC009916-RA">
    <property type="protein sequence ID" value="RPRC009916-PA"/>
    <property type="gene ID" value="RPRC009916"/>
</dbReference>
<proteinExistence type="predicted"/>
<accession>T1I0U6</accession>
<name>T1I0U6_RHOPR</name>
<sequence>MVKQQDQKSVQVIAQQVPKSQAQQVTLAQLQQLQQQQQQRNAATTSLLTHPRVVAHVSSGTMSTVAGTSLIKPQNQTVGVSGGSTSGCSGGSNNGVGGIGGVGTSVVAKVVTSTQPSVLTMESLLAHHKQQSVTQQAGVRLPTVSRAGLTSQYAVVSLPQTRVVQTSLPQVVASTSNASGNVVAVSTVSGETGVSKITTAQGVRIPGLNLAQLGGKQLLLAASKPQATATLQGQAASGGTLLVGSGQQGTVTVLQQGSQQILIQPGTLKTLQGLKVIPLTQAKPQTLQAGRQQVFARIINPSSVRPVLAANIIQQPQQDSTPIVTTSAQSTGQTAPASATTGKE</sequence>
<dbReference type="Proteomes" id="UP000015103">
    <property type="component" value="Unassembled WGS sequence"/>
</dbReference>
<dbReference type="EMBL" id="ACPB03017976">
    <property type="status" value="NOT_ANNOTATED_CDS"/>
    <property type="molecule type" value="Genomic_DNA"/>
</dbReference>
<dbReference type="HOGENOM" id="CLU_807308_0_0_1"/>
<dbReference type="AlphaFoldDB" id="T1I0U6"/>
<dbReference type="InParanoid" id="T1I0U6"/>
<evidence type="ECO:0000313" key="2">
    <source>
        <dbReference type="Proteomes" id="UP000015103"/>
    </source>
</evidence>
<reference evidence="1" key="1">
    <citation type="submission" date="2015-05" db="UniProtKB">
        <authorList>
            <consortium name="EnsemblMetazoa"/>
        </authorList>
    </citation>
    <scope>IDENTIFICATION</scope>
</reference>
<keyword evidence="2" id="KW-1185">Reference proteome</keyword>
<protein>
    <submittedName>
        <fullName evidence="1">Uncharacterized protein</fullName>
    </submittedName>
</protein>
<dbReference type="eggNOG" id="ENOG502SWSW">
    <property type="taxonomic scope" value="Eukaryota"/>
</dbReference>
<evidence type="ECO:0000313" key="1">
    <source>
        <dbReference type="EnsemblMetazoa" id="RPRC009916-PA"/>
    </source>
</evidence>
<dbReference type="VEuPathDB" id="VectorBase:RPRC009916"/>